<feature type="domain" description="ADF-H" evidence="1">
    <location>
        <begin position="1"/>
        <end position="19"/>
    </location>
</feature>
<evidence type="ECO:0000313" key="3">
    <source>
        <dbReference type="Proteomes" id="UP000451471"/>
    </source>
</evidence>
<dbReference type="PROSITE" id="PS51263">
    <property type="entry name" value="ADF_H"/>
    <property type="match status" value="1"/>
</dbReference>
<protein>
    <recommendedName>
        <fullName evidence="1">ADF-H domain-containing protein</fullName>
    </recommendedName>
</protein>
<dbReference type="Proteomes" id="UP000451471">
    <property type="component" value="Unassembled WGS sequence"/>
</dbReference>
<dbReference type="AlphaFoldDB" id="A0A6B0GYX2"/>
<reference evidence="2 3" key="1">
    <citation type="submission" date="2019-12" db="EMBL/GenBank/DDBJ databases">
        <title>Halocatena pleomorpha gen. nov. sp. nov., an extremely halophilic archaeon of family Halobacteriaceae isolated from saltpan soil.</title>
        <authorList>
            <person name="Pal Y."/>
            <person name="Verma A."/>
            <person name="Krishnamurthi S."/>
            <person name="Kumar P."/>
        </authorList>
    </citation>
    <scope>NUCLEOTIDE SEQUENCE [LARGE SCALE GENOMIC DNA]</scope>
    <source>
        <strain evidence="2 3">JCM 16495</strain>
    </source>
</reference>
<dbReference type="RefSeq" id="WP_158206604.1">
    <property type="nucleotide sequence ID" value="NZ_WSZK01000047.1"/>
</dbReference>
<sequence>MSAEDVEDLSREELVERVRDLESRVDRLEDPEYHKALMRQVLTETDQETERRNAEIENATLKMQRVARYTDSVAEDELNPSQLRARYLWLNFEEFSHSVNGGRVVKAGELRRILAGRETEESKIHTSTVGRTMETFVDMMDDIATITKAKDGERRLYVPNDWKSHASARSRAEEGG</sequence>
<proteinExistence type="predicted"/>
<dbReference type="GO" id="GO:0003779">
    <property type="term" value="F:actin binding"/>
    <property type="evidence" value="ECO:0007669"/>
    <property type="project" value="InterPro"/>
</dbReference>
<organism evidence="2 3">
    <name type="scientific">Halomarina oriensis</name>
    <dbReference type="NCBI Taxonomy" id="671145"/>
    <lineage>
        <taxon>Archaea</taxon>
        <taxon>Methanobacteriati</taxon>
        <taxon>Methanobacteriota</taxon>
        <taxon>Stenosarchaea group</taxon>
        <taxon>Halobacteria</taxon>
        <taxon>Halobacteriales</taxon>
        <taxon>Natronomonadaceae</taxon>
        <taxon>Halomarina</taxon>
    </lineage>
</organism>
<keyword evidence="3" id="KW-1185">Reference proteome</keyword>
<evidence type="ECO:0000313" key="2">
    <source>
        <dbReference type="EMBL" id="MWG36958.1"/>
    </source>
</evidence>
<dbReference type="EMBL" id="WSZK01000047">
    <property type="protein sequence ID" value="MWG36958.1"/>
    <property type="molecule type" value="Genomic_DNA"/>
</dbReference>
<comment type="caution">
    <text evidence="2">The sequence shown here is derived from an EMBL/GenBank/DDBJ whole genome shotgun (WGS) entry which is preliminary data.</text>
</comment>
<accession>A0A6B0GYX2</accession>
<evidence type="ECO:0000259" key="1">
    <source>
        <dbReference type="PROSITE" id="PS51263"/>
    </source>
</evidence>
<name>A0A6B0GYX2_9EURY</name>
<dbReference type="InterPro" id="IPR002108">
    <property type="entry name" value="ADF-H"/>
</dbReference>
<gene>
    <name evidence="2" type="ORF">GQS65_21140</name>
</gene>